<protein>
    <submittedName>
        <fullName evidence="1">Uncharacterized protein</fullName>
    </submittedName>
</protein>
<evidence type="ECO:0000313" key="1">
    <source>
        <dbReference type="EMBL" id="RZQ53893.1"/>
    </source>
</evidence>
<gene>
    <name evidence="1" type="ORF">C1E23_06210</name>
</gene>
<dbReference type="EMBL" id="PPSX01000020">
    <property type="protein sequence ID" value="RZQ53893.1"/>
    <property type="molecule type" value="Genomic_DNA"/>
</dbReference>
<name>A0A4Q7ING5_9GAMM</name>
<dbReference type="RefSeq" id="WP_130254748.1">
    <property type="nucleotide sequence ID" value="NZ_PPSX01000020.1"/>
</dbReference>
<proteinExistence type="predicted"/>
<accession>A0A4Q7ING5</accession>
<dbReference type="AlphaFoldDB" id="A0A4Q7ING5"/>
<dbReference type="Proteomes" id="UP000291338">
    <property type="component" value="Unassembled WGS sequence"/>
</dbReference>
<comment type="caution">
    <text evidence="1">The sequence shown here is derived from an EMBL/GenBank/DDBJ whole genome shotgun (WGS) entry which is preliminary data.</text>
</comment>
<evidence type="ECO:0000313" key="2">
    <source>
        <dbReference type="Proteomes" id="UP000291338"/>
    </source>
</evidence>
<reference evidence="1 2" key="1">
    <citation type="submission" date="2018-01" db="EMBL/GenBank/DDBJ databases">
        <title>Co-occurrence of chitin degradation, pigmentation and bioactivity in marine Pseudoalteromonas.</title>
        <authorList>
            <person name="Paulsen S."/>
            <person name="Gram L."/>
            <person name="Machado H."/>
        </authorList>
    </citation>
    <scope>NUCLEOTIDE SEQUENCE [LARGE SCALE GENOMIC DNA]</scope>
    <source>
        <strain evidence="1 2">S3898</strain>
    </source>
</reference>
<sequence length="179" mass="20626">MKLSTQGFGAGQGLIAIYVENPPSMSEYLNIQSVQELSAGEIDVINQACGNGWRKVFNVYAKILAEWQHPDHHFTNFKRWQDYRDKVLLQGHSQEALLFSPPNLSEKNYKFHVIAGRTYAKKLLRDHIFTNSLIWLDEEFAIDKVSNLVICPYLDYRQLSNIKINRLIGLLAELERSSI</sequence>
<dbReference type="InterPro" id="IPR054222">
    <property type="entry name" value="DUF6942"/>
</dbReference>
<organism evidence="1 2">
    <name type="scientific">Pseudoalteromonas phenolica</name>
    <dbReference type="NCBI Taxonomy" id="161398"/>
    <lineage>
        <taxon>Bacteria</taxon>
        <taxon>Pseudomonadati</taxon>
        <taxon>Pseudomonadota</taxon>
        <taxon>Gammaproteobacteria</taxon>
        <taxon>Alteromonadales</taxon>
        <taxon>Pseudoalteromonadaceae</taxon>
        <taxon>Pseudoalteromonas</taxon>
    </lineage>
</organism>
<dbReference type="Pfam" id="PF22098">
    <property type="entry name" value="DUF6942"/>
    <property type="match status" value="1"/>
</dbReference>